<feature type="region of interest" description="Disordered" evidence="1">
    <location>
        <begin position="831"/>
        <end position="854"/>
    </location>
</feature>
<evidence type="ECO:0000313" key="2">
    <source>
        <dbReference type="EMBL" id="KAK0405046.1"/>
    </source>
</evidence>
<accession>A0AA39LP94</accession>
<reference evidence="2" key="1">
    <citation type="submission" date="2023-06" db="EMBL/GenBank/DDBJ databases">
        <title>Genomic analysis of the entomopathogenic nematode Steinernema hermaphroditum.</title>
        <authorList>
            <person name="Schwarz E.M."/>
            <person name="Heppert J.K."/>
            <person name="Baniya A."/>
            <person name="Schwartz H.T."/>
            <person name="Tan C.-H."/>
            <person name="Antoshechkin I."/>
            <person name="Sternberg P.W."/>
            <person name="Goodrich-Blair H."/>
            <person name="Dillman A.R."/>
        </authorList>
    </citation>
    <scope>NUCLEOTIDE SEQUENCE</scope>
    <source>
        <strain evidence="2">PS9179</strain>
        <tissue evidence="2">Whole animal</tissue>
    </source>
</reference>
<protein>
    <submittedName>
        <fullName evidence="2">Uncharacterized protein</fullName>
    </submittedName>
</protein>
<dbReference type="Proteomes" id="UP001175271">
    <property type="component" value="Unassembled WGS sequence"/>
</dbReference>
<dbReference type="InterPro" id="IPR000014">
    <property type="entry name" value="PAS"/>
</dbReference>
<feature type="region of interest" description="Disordered" evidence="1">
    <location>
        <begin position="387"/>
        <end position="551"/>
    </location>
</feature>
<evidence type="ECO:0000256" key="1">
    <source>
        <dbReference type="SAM" id="MobiDB-lite"/>
    </source>
</evidence>
<dbReference type="EMBL" id="JAUCMV010000004">
    <property type="protein sequence ID" value="KAK0405046.1"/>
    <property type="molecule type" value="Genomic_DNA"/>
</dbReference>
<feature type="compositionally biased region" description="Low complexity" evidence="1">
    <location>
        <begin position="206"/>
        <end position="217"/>
    </location>
</feature>
<feature type="compositionally biased region" description="Pro residues" evidence="1">
    <location>
        <begin position="474"/>
        <end position="486"/>
    </location>
</feature>
<name>A0AA39LP94_9BILA</name>
<comment type="caution">
    <text evidence="2">The sequence shown here is derived from an EMBL/GenBank/DDBJ whole genome shotgun (WGS) entry which is preliminary data.</text>
</comment>
<keyword evidence="3" id="KW-1185">Reference proteome</keyword>
<dbReference type="CDD" id="cd00130">
    <property type="entry name" value="PAS"/>
    <property type="match status" value="1"/>
</dbReference>
<feature type="compositionally biased region" description="Low complexity" evidence="1">
    <location>
        <begin position="409"/>
        <end position="426"/>
    </location>
</feature>
<feature type="region of interest" description="Disordered" evidence="1">
    <location>
        <begin position="193"/>
        <end position="220"/>
    </location>
</feature>
<feature type="region of interest" description="Disordered" evidence="1">
    <location>
        <begin position="581"/>
        <end position="714"/>
    </location>
</feature>
<feature type="compositionally biased region" description="Basic residues" evidence="1">
    <location>
        <begin position="506"/>
        <end position="526"/>
    </location>
</feature>
<organism evidence="2 3">
    <name type="scientific">Steinernema hermaphroditum</name>
    <dbReference type="NCBI Taxonomy" id="289476"/>
    <lineage>
        <taxon>Eukaryota</taxon>
        <taxon>Metazoa</taxon>
        <taxon>Ecdysozoa</taxon>
        <taxon>Nematoda</taxon>
        <taxon>Chromadorea</taxon>
        <taxon>Rhabditida</taxon>
        <taxon>Tylenchina</taxon>
        <taxon>Panagrolaimomorpha</taxon>
        <taxon>Strongyloidoidea</taxon>
        <taxon>Steinernematidae</taxon>
        <taxon>Steinernema</taxon>
    </lineage>
</organism>
<feature type="compositionally biased region" description="Polar residues" evidence="1">
    <location>
        <begin position="430"/>
        <end position="439"/>
    </location>
</feature>
<feature type="compositionally biased region" description="Low complexity" evidence="1">
    <location>
        <begin position="487"/>
        <end position="497"/>
    </location>
</feature>
<sequence>MAFRVTSDSLSSFFVDDDDDADGNNFFCTLPTPETVENLLTKNESYDLSHDLPMEPTVDNGFNYGARPQSPVQFGDVSSSADQESATGSHHESFVFAVDERGRIVSVRDAADRRLEELYHNRSVLDVVHVHDRPKMCEALRVSDGIPFACHLHLPSGEFAEYKVAAVPSSQECGGRPSDLLFPERAQRRVLGSPECPIRASPGRVPSTSPAPDDSPSGLLHNPIDILQTLKRKIPAEEIDENWILHLDDDSTRKKSASSQTQKRGCVVCVARKSSSDECCGDCRALEAAPDIVFTLDTKHHIVKFEIKAPILEISEDGMVGKSVDQLCWKNDKAVLDTLLDSTAQCSAAQLILCIGEWTLTTQATSKRSRVPNETVTLECSIVRSRKQSVPKSAPIDSDPREAPRWPRPSAEYSTPSSSSSAVAEPSDGRLQSPSTMNATARPDDAAKFFGTPQSAPPLTGSSSQFEVFHYPSSGPPPSAFLPPPSMSSQLLSESPPQVEINPKTGKPKRPRKPRAPRATTTRKKSAPQPSTVVPDDIAMPPPYSMPRQLPTMKAPWETGLTYPTGQARDTMLKTLLQAAPSSGVSTMEAPPASRTMKSPVPRDATSSVASSALWLQKTSTPTMLPPPGAPSSTTNSSMLARLLEPPSTPPSLGASQTAAEEAVEPSTPTKTRRQVPKEPRKRAPRSSKAEAKRTNPPAPLPTAPLQSPMFQNPPQMSPFLPPQNSTRFGHPDNNCAFSASTSGLFDPQPTMQMHQMYQNPPQMAAPNMMATSSNGVQWSGISPPPDYGLCHPQQPQNQMMFEPQPHHQQQHLGAPMGGGVTAPPALQVVPEQGKGGANKKRKTPNGMIDRPPKQPYMNPPMGFQQASPMYPQANSVPSSHYSSQPSTPMPNHLSPYNCYDGQNNANGWSNGSQRPPSRSELIRMELQRTVQARKASASPNSMPPAMMSPQDLGAPRFTAPSTMSPVMLSPQSMLQPTPQSLQQQPTPPATFGVSQDFSGYGPLVEDPVHAGVFPTDQQLCNSSSISNLSTVEYFDFNLGNGGFDMDNETTQRLVQKLLS</sequence>
<proteinExistence type="predicted"/>
<evidence type="ECO:0000313" key="3">
    <source>
        <dbReference type="Proteomes" id="UP001175271"/>
    </source>
</evidence>
<feature type="compositionally biased region" description="Basic residues" evidence="1">
    <location>
        <begin position="671"/>
        <end position="686"/>
    </location>
</feature>
<dbReference type="AlphaFoldDB" id="A0AA39LP94"/>
<gene>
    <name evidence="2" type="ORF">QR680_017776</name>
</gene>